<dbReference type="Proteomes" id="UP000220502">
    <property type="component" value="Unassembled WGS sequence"/>
</dbReference>
<reference evidence="1 2" key="1">
    <citation type="submission" date="2017-09" db="EMBL/GenBank/DDBJ databases">
        <title>Large-scale bioinformatics analysis of Bacillus genomes uncovers conserved roles of natural products in bacterial physiology.</title>
        <authorList>
            <consortium name="Agbiome Team Llc"/>
            <person name="Bleich R.M."/>
            <person name="Kirk G.J."/>
            <person name="Santa Maria K.C."/>
            <person name="Allen S.E."/>
            <person name="Farag S."/>
            <person name="Shank E.A."/>
            <person name="Bowers A."/>
        </authorList>
    </citation>
    <scope>NUCLEOTIDE SEQUENCE [LARGE SCALE GENOMIC DNA]</scope>
    <source>
        <strain evidence="1 2">AFS007900</strain>
    </source>
</reference>
<evidence type="ECO:0008006" key="3">
    <source>
        <dbReference type="Google" id="ProtNLM"/>
    </source>
</evidence>
<dbReference type="AlphaFoldDB" id="A0ABD6SVM6"/>
<comment type="caution">
    <text evidence="1">The sequence shown here is derived from an EMBL/GenBank/DDBJ whole genome shotgun (WGS) entry which is preliminary data.</text>
</comment>
<accession>A0ABD6SVM6</accession>
<dbReference type="SUPFAM" id="SSF58100">
    <property type="entry name" value="Bacterial hemolysins"/>
    <property type="match status" value="1"/>
</dbReference>
<gene>
    <name evidence="1" type="ORF">CN461_20540</name>
</gene>
<name>A0ABD6SVM6_BACTU</name>
<dbReference type="PANTHER" id="PTHR38443:SF2">
    <property type="entry name" value="NON-HEMOLYTIC ENTEROTOXIN LYTIC COMPONENT L1"/>
    <property type="match status" value="1"/>
</dbReference>
<evidence type="ECO:0000313" key="2">
    <source>
        <dbReference type="Proteomes" id="UP000220502"/>
    </source>
</evidence>
<organism evidence="1 2">
    <name type="scientific">Bacillus thuringiensis</name>
    <dbReference type="NCBI Taxonomy" id="1428"/>
    <lineage>
        <taxon>Bacteria</taxon>
        <taxon>Bacillati</taxon>
        <taxon>Bacillota</taxon>
        <taxon>Bacilli</taxon>
        <taxon>Bacillales</taxon>
        <taxon>Bacillaceae</taxon>
        <taxon>Bacillus</taxon>
        <taxon>Bacillus cereus group</taxon>
    </lineage>
</organism>
<dbReference type="PANTHER" id="PTHR38443">
    <property type="match status" value="1"/>
</dbReference>
<sequence>MCMLSYKNFIVRCCLCSGIILLFFAPMSVLAQIKSPGAMLNLEVGRLLDLSSGFYTTLVQYKHLEHRLISTSTLTSVTKHVDEMGELGKRWYIEIAPHMKNKRKQVLSYNATFQQKYNDMQQQVQNKNKEKVLKVLETIQSDIDMQKQGVTEFLTVAKSFRNDVSAISRQLQNDRKSLQVIIDVEEEKQGYPVIGENLLLNCIVDSINYINGVNGGAEGLLSHLEVMSTNWTILEAKLKILIQNIKDTSDINMNFISADMKVMKENWDNIYYKTQQLYWEED</sequence>
<evidence type="ECO:0000313" key="1">
    <source>
        <dbReference type="EMBL" id="PEX46915.1"/>
    </source>
</evidence>
<dbReference type="EMBL" id="NTXF01000032">
    <property type="protein sequence ID" value="PEX46915.1"/>
    <property type="molecule type" value="Genomic_DNA"/>
</dbReference>
<dbReference type="CDD" id="cd21116">
    <property type="entry name" value="ClyA-like"/>
    <property type="match status" value="1"/>
</dbReference>
<proteinExistence type="predicted"/>
<dbReference type="InterPro" id="IPR008414">
    <property type="entry name" value="HBL"/>
</dbReference>
<protein>
    <recommendedName>
        <fullName evidence="3">HBL/NHE enterotoxin family protein</fullName>
    </recommendedName>
</protein>
<dbReference type="InterPro" id="IPR052785">
    <property type="entry name" value="Enterotoxin_cmpnt"/>
</dbReference>
<dbReference type="Pfam" id="PF05791">
    <property type="entry name" value="Bacillus_HBL"/>
    <property type="match status" value="1"/>
</dbReference>
<dbReference type="Gene3D" id="1.20.1170.10">
    <property type="match status" value="2"/>
</dbReference>